<comment type="caution">
    <text evidence="1">The sequence shown here is derived from an EMBL/GenBank/DDBJ whole genome shotgun (WGS) entry which is preliminary data.</text>
</comment>
<organism evidence="1 2">
    <name type="scientific">Selenomonas sputigena (strain ATCC 35185 / DSM 20758 / CCUG 44933 / VPI D19B-28)</name>
    <dbReference type="NCBI Taxonomy" id="546271"/>
    <lineage>
        <taxon>Bacteria</taxon>
        <taxon>Bacillati</taxon>
        <taxon>Bacillota</taxon>
        <taxon>Negativicutes</taxon>
        <taxon>Selenomonadales</taxon>
        <taxon>Selenomonadaceae</taxon>
        <taxon>Selenomonas</taxon>
    </lineage>
</organism>
<dbReference type="AlphaFoldDB" id="C9LVX2"/>
<dbReference type="Proteomes" id="UP000003505">
    <property type="component" value="Unassembled WGS sequence"/>
</dbReference>
<gene>
    <name evidence="1" type="ORF">SELSPUOL_01617</name>
</gene>
<dbReference type="EMBL" id="ACKP02000032">
    <property type="protein sequence ID" value="EEX77012.1"/>
    <property type="molecule type" value="Genomic_DNA"/>
</dbReference>
<proteinExistence type="predicted"/>
<reference evidence="1 2" key="1">
    <citation type="submission" date="2009-09" db="EMBL/GenBank/DDBJ databases">
        <authorList>
            <person name="Weinstock G."/>
            <person name="Sodergren E."/>
            <person name="Clifton S."/>
            <person name="Fulton L."/>
            <person name="Fulton B."/>
            <person name="Courtney L."/>
            <person name="Fronick C."/>
            <person name="Harrison M."/>
            <person name="Strong C."/>
            <person name="Farmer C."/>
            <person name="Delahaunty K."/>
            <person name="Markovic C."/>
            <person name="Hall O."/>
            <person name="Minx P."/>
            <person name="Tomlinson C."/>
            <person name="Mitreva M."/>
            <person name="Nelson J."/>
            <person name="Hou S."/>
            <person name="Wollam A."/>
            <person name="Pepin K.H."/>
            <person name="Johnson M."/>
            <person name="Bhonagiri V."/>
            <person name="Nash W.E."/>
            <person name="Warren W."/>
            <person name="Chinwalla A."/>
            <person name="Mardis E.R."/>
            <person name="Wilson R.K."/>
        </authorList>
    </citation>
    <scope>NUCLEOTIDE SEQUENCE [LARGE SCALE GENOMIC DNA]</scope>
    <source>
        <strain evidence="2">ATCC 35185 / DSM 20758 / VPI D19B-28</strain>
    </source>
</reference>
<evidence type="ECO:0000313" key="1">
    <source>
        <dbReference type="EMBL" id="EEX77012.1"/>
    </source>
</evidence>
<accession>C9LVX2</accession>
<name>C9LVX2_SELS3</name>
<evidence type="ECO:0000313" key="2">
    <source>
        <dbReference type="Proteomes" id="UP000003505"/>
    </source>
</evidence>
<protein>
    <submittedName>
        <fullName evidence="1">Uncharacterized protein</fullName>
    </submittedName>
</protein>
<sequence length="84" mass="9483">MNHIDDSFLHCLVFKEHRRIASAVRRSFFTGDSTILLHPQGIVKHFFEVFSSVLLPLTAAASSIIHESGRTVNTFLKKSEKSAR</sequence>